<dbReference type="InterPro" id="IPR043502">
    <property type="entry name" value="DNA/RNA_pol_sf"/>
</dbReference>
<keyword evidence="3" id="KW-0695">RNA-directed DNA polymerase</keyword>
<dbReference type="Proteomes" id="UP000054558">
    <property type="component" value="Unassembled WGS sequence"/>
</dbReference>
<dbReference type="GO" id="GO:0003964">
    <property type="term" value="F:RNA-directed DNA polymerase activity"/>
    <property type="evidence" value="ECO:0007669"/>
    <property type="project" value="UniProtKB-KW"/>
</dbReference>
<name>A0A1Y1IG96_KLENI</name>
<keyword evidence="1" id="KW-1133">Transmembrane helix</keyword>
<dbReference type="InterPro" id="IPR052055">
    <property type="entry name" value="Hepadnavirus_pol/RT"/>
</dbReference>
<feature type="domain" description="Reverse transcriptase" evidence="2">
    <location>
        <begin position="242"/>
        <end position="370"/>
    </location>
</feature>
<keyword evidence="3" id="KW-0808">Transferase</keyword>
<gene>
    <name evidence="3" type="ORF">KFL_003330110</name>
</gene>
<dbReference type="AlphaFoldDB" id="A0A1Y1IG96"/>
<accession>A0A1Y1IG96</accession>
<sequence>MLGLIGAVSKCDVSREDAPNPPRGIQERNPQCRCNLAAAPGGGVTSISSQWLANAFVAERKMKIEQAGDSTTWSAETRATLEADIRHAFFESKAKADTLLGKGVVRPLFDPDKPPRLDSYSPLWAEGRTSEADKVAAALGLAAASKEIEKIKEIRERDKIEATEFHNHRSFYENAEFGIQTVGEMLVNGSVELCAPGQRKLKVVNPLGVVNLPKGRLALDAGYVNAFSKPHPFKYETLRAILTFLAANGFFSTWDFKAGYYHVLIHPRFRTYFGFKIGKAYFQYNAMCFGWSEACFAYTLITQEAAKELRVRGVPVSSYLDDGLTANQSFALCLWLIVVIVRFLTLLGAVFSLSKCKFWPSQTGDWLGFVVDTQAEQFKVSEAKLAKVKAVLTELVNATEVSPRLLAKVAGKIIAMGPAVLPASLFSRPLFQAMQGRISWDAVFPTPVAAKTTAKLFLERSLTEAEVSQSSTAREMIGFLRILQQAVLHHRLLLSGAAILLIGNNQGAVAAVNSMRSPAPDVNAALQEIFALCSEEDFDVLAQWIPRRAELAVEDALSRVPDASDWGLAPTALRAAFSLFGQPDVDLFASDTWHVAERFVTPRYMPGCCAVDALRTDWRTLVERGETAWIFPPLRALPGVIQSLRNFRTDAILVVPEATTTNWWLELMHLGSGAIMAGPLEIERSTDACTPSRRVPAGTVNPALYKLRVFKINWK</sequence>
<proteinExistence type="predicted"/>
<keyword evidence="4" id="KW-1185">Reference proteome</keyword>
<keyword evidence="3" id="KW-0548">Nucleotidyltransferase</keyword>
<keyword evidence="1" id="KW-0472">Membrane</keyword>
<organism evidence="3 4">
    <name type="scientific">Klebsormidium nitens</name>
    <name type="common">Green alga</name>
    <name type="synonym">Ulothrix nitens</name>
    <dbReference type="NCBI Taxonomy" id="105231"/>
    <lineage>
        <taxon>Eukaryota</taxon>
        <taxon>Viridiplantae</taxon>
        <taxon>Streptophyta</taxon>
        <taxon>Klebsormidiophyceae</taxon>
        <taxon>Klebsormidiales</taxon>
        <taxon>Klebsormidiaceae</taxon>
        <taxon>Klebsormidium</taxon>
    </lineage>
</organism>
<dbReference type="PANTHER" id="PTHR33050:SF7">
    <property type="entry name" value="RIBONUCLEASE H"/>
    <property type="match status" value="1"/>
</dbReference>
<dbReference type="Gene3D" id="3.10.10.10">
    <property type="entry name" value="HIV Type 1 Reverse Transcriptase, subunit A, domain 1"/>
    <property type="match status" value="1"/>
</dbReference>
<dbReference type="Pfam" id="PF00078">
    <property type="entry name" value="RVT_1"/>
    <property type="match status" value="1"/>
</dbReference>
<dbReference type="SUPFAM" id="SSF56672">
    <property type="entry name" value="DNA/RNA polymerases"/>
    <property type="match status" value="1"/>
</dbReference>
<dbReference type="EMBL" id="DF237282">
    <property type="protein sequence ID" value="GAQ87128.1"/>
    <property type="molecule type" value="Genomic_DNA"/>
</dbReference>
<dbReference type="STRING" id="105231.A0A1Y1IG96"/>
<reference evidence="3 4" key="1">
    <citation type="journal article" date="2014" name="Nat. Commun.">
        <title>Klebsormidium flaccidum genome reveals primary factors for plant terrestrial adaptation.</title>
        <authorList>
            <person name="Hori K."/>
            <person name="Maruyama F."/>
            <person name="Fujisawa T."/>
            <person name="Togashi T."/>
            <person name="Yamamoto N."/>
            <person name="Seo M."/>
            <person name="Sato S."/>
            <person name="Yamada T."/>
            <person name="Mori H."/>
            <person name="Tajima N."/>
            <person name="Moriyama T."/>
            <person name="Ikeuchi M."/>
            <person name="Watanabe M."/>
            <person name="Wada H."/>
            <person name="Kobayashi K."/>
            <person name="Saito M."/>
            <person name="Masuda T."/>
            <person name="Sasaki-Sekimoto Y."/>
            <person name="Mashiguchi K."/>
            <person name="Awai K."/>
            <person name="Shimojima M."/>
            <person name="Masuda S."/>
            <person name="Iwai M."/>
            <person name="Nobusawa T."/>
            <person name="Narise T."/>
            <person name="Kondo S."/>
            <person name="Saito H."/>
            <person name="Sato R."/>
            <person name="Murakawa M."/>
            <person name="Ihara Y."/>
            <person name="Oshima-Yamada Y."/>
            <person name="Ohtaka K."/>
            <person name="Satoh M."/>
            <person name="Sonobe K."/>
            <person name="Ishii M."/>
            <person name="Ohtani R."/>
            <person name="Kanamori-Sato M."/>
            <person name="Honoki R."/>
            <person name="Miyazaki D."/>
            <person name="Mochizuki H."/>
            <person name="Umetsu J."/>
            <person name="Higashi K."/>
            <person name="Shibata D."/>
            <person name="Kamiya Y."/>
            <person name="Sato N."/>
            <person name="Nakamura Y."/>
            <person name="Tabata S."/>
            <person name="Ida S."/>
            <person name="Kurokawa K."/>
            <person name="Ohta H."/>
        </authorList>
    </citation>
    <scope>NUCLEOTIDE SEQUENCE [LARGE SCALE GENOMIC DNA]</scope>
    <source>
        <strain evidence="3 4">NIES-2285</strain>
    </source>
</reference>
<dbReference type="InterPro" id="IPR000477">
    <property type="entry name" value="RT_dom"/>
</dbReference>
<evidence type="ECO:0000256" key="1">
    <source>
        <dbReference type="SAM" id="Phobius"/>
    </source>
</evidence>
<evidence type="ECO:0000313" key="3">
    <source>
        <dbReference type="EMBL" id="GAQ87128.1"/>
    </source>
</evidence>
<protein>
    <submittedName>
        <fullName evidence="3">Reverse transcriptase</fullName>
    </submittedName>
</protein>
<evidence type="ECO:0000313" key="4">
    <source>
        <dbReference type="Proteomes" id="UP000054558"/>
    </source>
</evidence>
<keyword evidence="1" id="KW-0812">Transmembrane</keyword>
<dbReference type="PANTHER" id="PTHR33050">
    <property type="entry name" value="REVERSE TRANSCRIPTASE DOMAIN-CONTAINING PROTEIN"/>
    <property type="match status" value="1"/>
</dbReference>
<evidence type="ECO:0000259" key="2">
    <source>
        <dbReference type="Pfam" id="PF00078"/>
    </source>
</evidence>
<dbReference type="OrthoDB" id="538944at2759"/>
<feature type="transmembrane region" description="Helical" evidence="1">
    <location>
        <begin position="334"/>
        <end position="353"/>
    </location>
</feature>
<dbReference type="Gene3D" id="3.30.70.270">
    <property type="match status" value="1"/>
</dbReference>
<dbReference type="InterPro" id="IPR043128">
    <property type="entry name" value="Rev_trsase/Diguanyl_cyclase"/>
</dbReference>